<dbReference type="GO" id="GO:0015420">
    <property type="term" value="F:ABC-type vitamin B12 transporter activity"/>
    <property type="evidence" value="ECO:0007669"/>
    <property type="project" value="UniProtKB-UniRule"/>
</dbReference>
<evidence type="ECO:0000256" key="6">
    <source>
        <dbReference type="ARBA" id="ARBA00022692"/>
    </source>
</evidence>
<evidence type="ECO:0000313" key="10">
    <source>
        <dbReference type="EMBL" id="QIZ73924.1"/>
    </source>
</evidence>
<dbReference type="UniPathway" id="UPA00148"/>
<dbReference type="InterPro" id="IPR004485">
    <property type="entry name" value="Cobalamin_biosynth_CobD/CbiB"/>
</dbReference>
<keyword evidence="11" id="KW-1185">Reference proteome</keyword>
<evidence type="ECO:0000256" key="2">
    <source>
        <dbReference type="ARBA" id="ARBA00004953"/>
    </source>
</evidence>
<comment type="similarity">
    <text evidence="3 9">Belongs to the CobD/CbiB family.</text>
</comment>
<evidence type="ECO:0000313" key="11">
    <source>
        <dbReference type="Proteomes" id="UP000500857"/>
    </source>
</evidence>
<dbReference type="Proteomes" id="UP000500857">
    <property type="component" value="Chromosome"/>
</dbReference>
<dbReference type="AlphaFoldDB" id="A0A6H1U506"/>
<keyword evidence="8 9" id="KW-0472">Membrane</keyword>
<comment type="caution">
    <text evidence="9">Lacks conserved residue(s) required for the propagation of feature annotation.</text>
</comment>
<evidence type="ECO:0000256" key="8">
    <source>
        <dbReference type="ARBA" id="ARBA00023136"/>
    </source>
</evidence>
<dbReference type="NCBIfam" id="TIGR00380">
    <property type="entry name" value="cobal_cbiB"/>
    <property type="match status" value="1"/>
</dbReference>
<evidence type="ECO:0000256" key="4">
    <source>
        <dbReference type="ARBA" id="ARBA00022475"/>
    </source>
</evidence>
<dbReference type="EMBL" id="CP051167">
    <property type="protein sequence ID" value="QIZ73924.1"/>
    <property type="molecule type" value="Genomic_DNA"/>
</dbReference>
<dbReference type="GO" id="GO:0048472">
    <property type="term" value="F:threonine-phosphate decarboxylase activity"/>
    <property type="evidence" value="ECO:0007669"/>
    <property type="project" value="InterPro"/>
</dbReference>
<organism evidence="10 11">
    <name type="scientific">Oxynema aestuarii AP17</name>
    <dbReference type="NCBI Taxonomy" id="2064643"/>
    <lineage>
        <taxon>Bacteria</taxon>
        <taxon>Bacillati</taxon>
        <taxon>Cyanobacteriota</taxon>
        <taxon>Cyanophyceae</taxon>
        <taxon>Oscillatoriophycideae</taxon>
        <taxon>Oscillatoriales</taxon>
        <taxon>Oscillatoriaceae</taxon>
        <taxon>Oxynema</taxon>
        <taxon>Oxynema aestuarii</taxon>
    </lineage>
</organism>
<proteinExistence type="inferred from homology"/>
<evidence type="ECO:0000256" key="9">
    <source>
        <dbReference type="HAMAP-Rule" id="MF_00024"/>
    </source>
</evidence>
<dbReference type="Pfam" id="PF03186">
    <property type="entry name" value="CobD_Cbib"/>
    <property type="match status" value="1"/>
</dbReference>
<dbReference type="PANTHER" id="PTHR34308">
    <property type="entry name" value="COBALAMIN BIOSYNTHESIS PROTEIN CBIB"/>
    <property type="match status" value="1"/>
</dbReference>
<dbReference type="KEGG" id="oxy:HCG48_24115"/>
<feature type="transmembrane region" description="Helical" evidence="9">
    <location>
        <begin position="49"/>
        <end position="70"/>
    </location>
</feature>
<evidence type="ECO:0000256" key="1">
    <source>
        <dbReference type="ARBA" id="ARBA00004651"/>
    </source>
</evidence>
<keyword evidence="7 9" id="KW-1133">Transmembrane helix</keyword>
<comment type="function">
    <text evidence="9">Converts cobyric acid to cobinamide by the addition of aminopropanol on the F carboxylic group.</text>
</comment>
<feature type="transmembrane region" description="Helical" evidence="9">
    <location>
        <begin position="301"/>
        <end position="319"/>
    </location>
</feature>
<dbReference type="GO" id="GO:0009236">
    <property type="term" value="P:cobalamin biosynthetic process"/>
    <property type="evidence" value="ECO:0007669"/>
    <property type="project" value="UniProtKB-UniRule"/>
</dbReference>
<accession>A0A6H1U506</accession>
<reference evidence="10 11" key="1">
    <citation type="submission" date="2020-04" db="EMBL/GenBank/DDBJ databases">
        <authorList>
            <person name="Basu S."/>
            <person name="Maruthanayagam V."/>
            <person name="Chakraborty S."/>
            <person name="Pramanik A."/>
            <person name="Mukherjee J."/>
            <person name="Brink B."/>
        </authorList>
    </citation>
    <scope>NUCLEOTIDE SEQUENCE [LARGE SCALE GENOMIC DNA]</scope>
    <source>
        <strain evidence="10 11">AP17</strain>
    </source>
</reference>
<evidence type="ECO:0000256" key="3">
    <source>
        <dbReference type="ARBA" id="ARBA00006263"/>
    </source>
</evidence>
<dbReference type="GO" id="GO:0005886">
    <property type="term" value="C:plasma membrane"/>
    <property type="evidence" value="ECO:0007669"/>
    <property type="project" value="UniProtKB-SubCell"/>
</dbReference>
<sequence length="320" mass="34346">MILPIAALLDYTIGDPWGWPHPVQAIGAWIAAGTETALKRCPTPRSQRIAGVVLALSTIAIASGCSWAIVRLASQLHPSFGIACASLLLASCFAGRSLRRAAEDVLRPLLSGDLDRARDRLRLYVGRDTDNLSPPEIWRAVLETLSENAVDGVTAPLFYAAVGATLPGVGPVPIAFAYKAASTLDSMVGYRDAPYTHLGWFSANLEDRLTWLPCRLTVLTLGAIAGQLRYVWQTCQRDATQDPSPNAGWSECAYAAILGVRLGGLNTYRGVPKPKPLLGEPKRPISEEVIREATQLTRSCFLIWLAIAVGLAIALGASFS</sequence>
<name>A0A6H1U506_9CYAN</name>
<keyword evidence="4 9" id="KW-1003">Cell membrane</keyword>
<comment type="pathway">
    <text evidence="2 9">Cofactor biosynthesis; adenosylcobalamin biosynthesis.</text>
</comment>
<comment type="subcellular location">
    <subcellularLocation>
        <location evidence="1 9">Cell membrane</location>
        <topology evidence="1 9">Multi-pass membrane protein</topology>
    </subcellularLocation>
</comment>
<gene>
    <name evidence="9" type="primary">cobD</name>
    <name evidence="10" type="ORF">HCG48_24115</name>
</gene>
<keyword evidence="5 9" id="KW-0169">Cobalamin biosynthesis</keyword>
<evidence type="ECO:0000256" key="5">
    <source>
        <dbReference type="ARBA" id="ARBA00022573"/>
    </source>
</evidence>
<dbReference type="HAMAP" id="MF_00024">
    <property type="entry name" value="CobD_CbiB"/>
    <property type="match status" value="1"/>
</dbReference>
<evidence type="ECO:0000256" key="7">
    <source>
        <dbReference type="ARBA" id="ARBA00022989"/>
    </source>
</evidence>
<protein>
    <recommendedName>
        <fullName evidence="9">Cobalamin biosynthesis protein CobD</fullName>
    </recommendedName>
</protein>
<keyword evidence="6 9" id="KW-0812">Transmembrane</keyword>
<dbReference type="PANTHER" id="PTHR34308:SF1">
    <property type="entry name" value="COBALAMIN BIOSYNTHESIS PROTEIN CBIB"/>
    <property type="match status" value="1"/>
</dbReference>
<feature type="transmembrane region" description="Helical" evidence="9">
    <location>
        <begin position="76"/>
        <end position="94"/>
    </location>
</feature>